<evidence type="ECO:0000313" key="8">
    <source>
        <dbReference type="EMBL" id="ANB51183.1"/>
    </source>
</evidence>
<evidence type="ECO:0000256" key="3">
    <source>
        <dbReference type="ARBA" id="ARBA00022603"/>
    </source>
</evidence>
<dbReference type="InterPro" id="IPR002295">
    <property type="entry name" value="N4/N6-MTase_EcoPI_Mod-like"/>
</dbReference>
<dbReference type="EC" id="2.1.1.72" evidence="2"/>
<comment type="catalytic activity">
    <reaction evidence="6">
        <text>a 2'-deoxyadenosine in DNA + S-adenosyl-L-methionine = an N(6)-methyl-2'-deoxyadenosine in DNA + S-adenosyl-L-homocysteine + H(+)</text>
        <dbReference type="Rhea" id="RHEA:15197"/>
        <dbReference type="Rhea" id="RHEA-COMP:12418"/>
        <dbReference type="Rhea" id="RHEA-COMP:12419"/>
        <dbReference type="ChEBI" id="CHEBI:15378"/>
        <dbReference type="ChEBI" id="CHEBI:57856"/>
        <dbReference type="ChEBI" id="CHEBI:59789"/>
        <dbReference type="ChEBI" id="CHEBI:90615"/>
        <dbReference type="ChEBI" id="CHEBI:90616"/>
        <dbReference type="EC" id="2.1.1.72"/>
    </reaction>
</comment>
<dbReference type="GO" id="GO:0003677">
    <property type="term" value="F:DNA binding"/>
    <property type="evidence" value="ECO:0007669"/>
    <property type="project" value="InterPro"/>
</dbReference>
<gene>
    <name evidence="8" type="ORF">WM43_00075</name>
</gene>
<dbReference type="GO" id="GO:0009007">
    <property type="term" value="F:site-specific DNA-methyltransferase (adenine-specific) activity"/>
    <property type="evidence" value="ECO:0007669"/>
    <property type="project" value="UniProtKB-EC"/>
</dbReference>
<name>A0AAC9B441_AERVE</name>
<evidence type="ECO:0000256" key="6">
    <source>
        <dbReference type="ARBA" id="ARBA00047942"/>
    </source>
</evidence>
<evidence type="ECO:0000313" key="9">
    <source>
        <dbReference type="Proteomes" id="UP000076809"/>
    </source>
</evidence>
<dbReference type="Gene3D" id="3.40.50.150">
    <property type="entry name" value="Vaccinia Virus protein VP39"/>
    <property type="match status" value="1"/>
</dbReference>
<dbReference type="Pfam" id="PF01555">
    <property type="entry name" value="N6_N4_Mtase"/>
    <property type="match status" value="1"/>
</dbReference>
<dbReference type="RefSeq" id="WP_064337728.1">
    <property type="nucleotide sequence ID" value="NZ_CP014774.1"/>
</dbReference>
<evidence type="ECO:0000256" key="4">
    <source>
        <dbReference type="ARBA" id="ARBA00022679"/>
    </source>
</evidence>
<dbReference type="GO" id="GO:0032259">
    <property type="term" value="P:methylation"/>
    <property type="evidence" value="ECO:0007669"/>
    <property type="project" value="UniProtKB-KW"/>
</dbReference>
<evidence type="ECO:0000256" key="5">
    <source>
        <dbReference type="ARBA" id="ARBA00022691"/>
    </source>
</evidence>
<dbReference type="InterPro" id="IPR002052">
    <property type="entry name" value="DNA_methylase_N6_adenine_CS"/>
</dbReference>
<accession>A0AAC9B441</accession>
<dbReference type="Proteomes" id="UP000076809">
    <property type="component" value="Chromosome"/>
</dbReference>
<dbReference type="SUPFAM" id="SSF53335">
    <property type="entry name" value="S-adenosyl-L-methionine-dependent methyltransferases"/>
    <property type="match status" value="1"/>
</dbReference>
<evidence type="ECO:0000256" key="1">
    <source>
        <dbReference type="ARBA" id="ARBA00006594"/>
    </source>
</evidence>
<dbReference type="PROSITE" id="PS00092">
    <property type="entry name" value="N6_MTASE"/>
    <property type="match status" value="1"/>
</dbReference>
<keyword evidence="4" id="KW-0808">Transferase</keyword>
<sequence>MPFLDWVNKNQARASSTQVPYHLLQKEAEYGAPSENMVIQGDNLLALRALMPLYSGRVKCIYIDPPYNTQSAFEHYDDRLEHSQWLSMMYPRLVLLRDLLAEDGSIWISIDDKEMAYLKVLMDEVFGRKNFITSIAWQQRTTRENRKVFSSNHEYILLYAKNPTIFSMVRNDLHLTNDVKERYKNPDNDPRGPWQSVSANAQAGHATPSQFYSLVSPSGKIHTPPDGRCWLYTEDVMKRAIQDNRIWFGKNGSGVPRVKKFLNEAKMGLTPDTLWLAQDVGTNDFAKKHVISIFNGINRDIFDTPKPESLIERIVHIATNKNDLVLDSFLGSGTTAAVAHKMGRRYIGIEMGEHAKTHCIPRLQKVIEGEQGGISQSVEWQGGGGFGFYTLHPEPVFQANGQIRPDIKFEPLAAYIWHMETGLGSSQSMDSPLLGVHNGIAYYLLYNGILGDRRPQGGNVLTRPILAWLQAEYPHDGPKVIYGESIRIGEERLAQANVTFKQIPYDVVLR</sequence>
<keyword evidence="5" id="KW-0949">S-adenosyl-L-methionine</keyword>
<dbReference type="GO" id="GO:0008170">
    <property type="term" value="F:N-methyltransferase activity"/>
    <property type="evidence" value="ECO:0007669"/>
    <property type="project" value="InterPro"/>
</dbReference>
<organism evidence="8 9">
    <name type="scientific">Aeromonas veronii</name>
    <dbReference type="NCBI Taxonomy" id="654"/>
    <lineage>
        <taxon>Bacteria</taxon>
        <taxon>Pseudomonadati</taxon>
        <taxon>Pseudomonadota</taxon>
        <taxon>Gammaproteobacteria</taxon>
        <taxon>Aeromonadales</taxon>
        <taxon>Aeromonadaceae</taxon>
        <taxon>Aeromonas</taxon>
    </lineage>
</organism>
<dbReference type="InterPro" id="IPR029063">
    <property type="entry name" value="SAM-dependent_MTases_sf"/>
</dbReference>
<protein>
    <recommendedName>
        <fullName evidence="2">site-specific DNA-methyltransferase (adenine-specific)</fullName>
        <ecNumber evidence="2">2.1.1.72</ecNumber>
    </recommendedName>
</protein>
<evidence type="ECO:0000256" key="2">
    <source>
        <dbReference type="ARBA" id="ARBA00011900"/>
    </source>
</evidence>
<dbReference type="InterPro" id="IPR002941">
    <property type="entry name" value="DNA_methylase_N4/N6"/>
</dbReference>
<dbReference type="AlphaFoldDB" id="A0AAC9B441"/>
<keyword evidence="3 8" id="KW-0489">Methyltransferase</keyword>
<dbReference type="EMBL" id="CP014774">
    <property type="protein sequence ID" value="ANB51183.1"/>
    <property type="molecule type" value="Genomic_DNA"/>
</dbReference>
<proteinExistence type="inferred from homology"/>
<feature type="domain" description="DNA methylase N-4/N-6" evidence="7">
    <location>
        <begin position="58"/>
        <end position="356"/>
    </location>
</feature>
<comment type="similarity">
    <text evidence="1">Belongs to the N(4)/N(6)-methyltransferase family.</text>
</comment>
<dbReference type="REBASE" id="145168">
    <property type="entry name" value="M.AveNIH1ORF75P"/>
</dbReference>
<evidence type="ECO:0000259" key="7">
    <source>
        <dbReference type="Pfam" id="PF01555"/>
    </source>
</evidence>
<reference evidence="8 9" key="1">
    <citation type="journal article" date="2016" name="J. Clin. Microbiol.">
        <title>Detection and Whole-Genome Sequencing of Carbapenemase-Producing Aeromonas hydrophila Isolates from Routine Perirectal Surveillance Culture.</title>
        <authorList>
            <person name="Hughes H.Y."/>
            <person name="Conlan S.P."/>
            <person name="Lau A.F."/>
            <person name="Dekker J.P."/>
            <person name="Michelin A.V."/>
            <person name="Youn J.H."/>
            <person name="Henderson D.K."/>
            <person name="Frank K.M."/>
            <person name="Segre J.A."/>
            <person name="Palmore T.N."/>
        </authorList>
    </citation>
    <scope>NUCLEOTIDE SEQUENCE [LARGE SCALE GENOMIC DNA]</scope>
    <source>
        <strain evidence="8 9">AVNIH1</strain>
    </source>
</reference>
<dbReference type="PRINTS" id="PR00506">
    <property type="entry name" value="D21N6MTFRASE"/>
</dbReference>